<evidence type="ECO:0000259" key="10">
    <source>
        <dbReference type="SMART" id="SM00479"/>
    </source>
</evidence>
<dbReference type="CDD" id="cd06127">
    <property type="entry name" value="DEDDh"/>
    <property type="match status" value="1"/>
</dbReference>
<dbReference type="InterPro" id="IPR013520">
    <property type="entry name" value="Ribonucl_H"/>
</dbReference>
<dbReference type="InterPro" id="IPR012337">
    <property type="entry name" value="RNaseH-like_sf"/>
</dbReference>
<dbReference type="PANTHER" id="PTHR13058">
    <property type="entry name" value="THREE PRIME REPAIR EXONUCLEASE 1, 2"/>
    <property type="match status" value="1"/>
</dbReference>
<dbReference type="PANTHER" id="PTHR13058:SF22">
    <property type="entry name" value="EXODEOXYRIBONUCLEASE III"/>
    <property type="match status" value="1"/>
</dbReference>
<comment type="cofactor">
    <cofactor evidence="1">
        <name>Mg(2+)</name>
        <dbReference type="ChEBI" id="CHEBI:18420"/>
    </cofactor>
</comment>
<dbReference type="InterPro" id="IPR049012">
    <property type="entry name" value="Mutator_transp_dom"/>
</dbReference>
<keyword evidence="6" id="KW-0460">Magnesium</keyword>
<evidence type="ECO:0000256" key="7">
    <source>
        <dbReference type="ARBA" id="ARBA00025769"/>
    </source>
</evidence>
<evidence type="ECO:0000256" key="5">
    <source>
        <dbReference type="ARBA" id="ARBA00022839"/>
    </source>
</evidence>
<reference evidence="11" key="2">
    <citation type="submission" date="2023-03" db="EMBL/GenBank/DDBJ databases">
        <authorList>
            <person name="Inwood S.N."/>
            <person name="Skelly J.G."/>
            <person name="Guhlin J."/>
            <person name="Harrop T.W.R."/>
            <person name="Goldson S.G."/>
            <person name="Dearden P.K."/>
        </authorList>
    </citation>
    <scope>NUCLEOTIDE SEQUENCE</scope>
    <source>
        <strain evidence="11">Irish</strain>
        <tissue evidence="11">Whole body</tissue>
    </source>
</reference>
<evidence type="ECO:0000256" key="3">
    <source>
        <dbReference type="ARBA" id="ARBA00022723"/>
    </source>
</evidence>
<name>A0AA39KT53_9HYME</name>
<keyword evidence="12" id="KW-1185">Reference proteome</keyword>
<keyword evidence="2" id="KW-0540">Nuclease</keyword>
<dbReference type="EMBL" id="JAQQBS010000002">
    <property type="protein sequence ID" value="KAK0172794.1"/>
    <property type="molecule type" value="Genomic_DNA"/>
</dbReference>
<evidence type="ECO:0000256" key="4">
    <source>
        <dbReference type="ARBA" id="ARBA00022801"/>
    </source>
</evidence>
<dbReference type="SMART" id="SM00479">
    <property type="entry name" value="EXOIII"/>
    <property type="match status" value="1"/>
</dbReference>
<dbReference type="InterPro" id="IPR036397">
    <property type="entry name" value="RNaseH_sf"/>
</dbReference>
<evidence type="ECO:0000313" key="11">
    <source>
        <dbReference type="EMBL" id="KAK0172794.1"/>
    </source>
</evidence>
<evidence type="ECO:0000256" key="6">
    <source>
        <dbReference type="ARBA" id="ARBA00022842"/>
    </source>
</evidence>
<dbReference type="GO" id="GO:0005737">
    <property type="term" value="C:cytoplasm"/>
    <property type="evidence" value="ECO:0007669"/>
    <property type="project" value="TreeGrafter"/>
</dbReference>
<evidence type="ECO:0000256" key="2">
    <source>
        <dbReference type="ARBA" id="ARBA00022722"/>
    </source>
</evidence>
<gene>
    <name evidence="11" type="ORF">PV328_006068</name>
</gene>
<dbReference type="GO" id="GO:0046872">
    <property type="term" value="F:metal ion binding"/>
    <property type="evidence" value="ECO:0007669"/>
    <property type="project" value="UniProtKB-KW"/>
</dbReference>
<reference evidence="11" key="1">
    <citation type="journal article" date="2023" name="bioRxiv">
        <title>Scaffold-level genome assemblies of two parasitoid biocontrol wasps reveal the parthenogenesis mechanism and an associated novel virus.</title>
        <authorList>
            <person name="Inwood S."/>
            <person name="Skelly J."/>
            <person name="Guhlin J."/>
            <person name="Harrop T."/>
            <person name="Goldson S."/>
            <person name="Dearden P."/>
        </authorList>
    </citation>
    <scope>NUCLEOTIDE SEQUENCE</scope>
    <source>
        <strain evidence="11">Irish</strain>
        <tissue evidence="11">Whole body</tissue>
    </source>
</reference>
<keyword evidence="5" id="KW-0269">Exonuclease</keyword>
<dbReference type="SUPFAM" id="SSF53098">
    <property type="entry name" value="Ribonuclease H-like"/>
    <property type="match status" value="1"/>
</dbReference>
<keyword evidence="3" id="KW-0479">Metal-binding</keyword>
<evidence type="ECO:0000256" key="9">
    <source>
        <dbReference type="SAM" id="MobiDB-lite"/>
    </source>
</evidence>
<feature type="domain" description="Exonuclease" evidence="10">
    <location>
        <begin position="494"/>
        <end position="673"/>
    </location>
</feature>
<dbReference type="GO" id="GO:0003676">
    <property type="term" value="F:nucleic acid binding"/>
    <property type="evidence" value="ECO:0007669"/>
    <property type="project" value="InterPro"/>
</dbReference>
<dbReference type="Pfam" id="PF00929">
    <property type="entry name" value="RNase_T"/>
    <property type="match status" value="1"/>
</dbReference>
<evidence type="ECO:0000256" key="1">
    <source>
        <dbReference type="ARBA" id="ARBA00001946"/>
    </source>
</evidence>
<keyword evidence="4" id="KW-0378">Hydrolase</keyword>
<feature type="compositionally biased region" description="Basic and acidic residues" evidence="9">
    <location>
        <begin position="39"/>
        <end position="59"/>
    </location>
</feature>
<feature type="coiled-coil region" evidence="8">
    <location>
        <begin position="431"/>
        <end position="458"/>
    </location>
</feature>
<evidence type="ECO:0000256" key="8">
    <source>
        <dbReference type="SAM" id="Coils"/>
    </source>
</evidence>
<dbReference type="GO" id="GO:0006308">
    <property type="term" value="P:DNA catabolic process"/>
    <property type="evidence" value="ECO:0007669"/>
    <property type="project" value="TreeGrafter"/>
</dbReference>
<proteinExistence type="inferred from homology"/>
<dbReference type="AlphaFoldDB" id="A0AA39KT53"/>
<evidence type="ECO:0000313" key="12">
    <source>
        <dbReference type="Proteomes" id="UP001168990"/>
    </source>
</evidence>
<sequence length="729" mass="82673">MTERLRYKGRFVKKNVLDKYTRFLQSVDKKRSQKIANESSEKVKTDDSTSNRDGREQREGFQSTFTVECEECGILNLVEAGKIHVSKENFKYADNNTKLIFGIIYAGLGCTASTKILACANMAAISPVLFKRYEREVGPAIEAVAKDSCHVAATEERELVIQNIHKLCNKLPKKIFQELYPFYRNLCSFMDSTVGSERNEIGILEDNSTKFDQDLGEIINIIVSGKVLDYETRNRKCLLCDFGHKKEDHDCRLNFKGSAKAMEPAVGSSLAYNIEILKTSGLQVRVLIGDEDSATISAMRKGTTQTVFKLSDANHLHKSLNSDFAELAAAMLSIPEHLFNKHDNCGSWCRHGDQNSKNQTVLLKNQHLYTALKEIFEKYAKNSQKLCVSASRDSHVVNVNKKLQLSPGKFTESFTQQLDKTRKKRASKSLLLSTKRRRIGLNQKLEELRQKNEKCEGIQYKSNCGFVNEHISSNEVLDFRANLSNIDILSENSMIVYFDLETSGFHKNDEILQIAAQYENCKFNVYVTPTKGINPEAFRHTGLKNINGQLYLHHIKVMTTSLKNAMLAFQQFLSRPKITCLLVAHNASFDMSHLIRSILNCNMVEDFKVIGGFCDSLPLFKKHFTERTGEGVFKLESLARDFLKESNGAFHDASYDVHVLKLLASSYLHSEDIFSHAKSFGDSINHIMNLQQMNAALPFLKSLKTILKDGMLRKMAKEGLTYETIKKIR</sequence>
<accession>A0AA39KT53</accession>
<feature type="region of interest" description="Disordered" evidence="9">
    <location>
        <begin position="28"/>
        <end position="59"/>
    </location>
</feature>
<dbReference type="Proteomes" id="UP001168990">
    <property type="component" value="Unassembled WGS sequence"/>
</dbReference>
<organism evidence="11 12">
    <name type="scientific">Microctonus aethiopoides</name>
    <dbReference type="NCBI Taxonomy" id="144406"/>
    <lineage>
        <taxon>Eukaryota</taxon>
        <taxon>Metazoa</taxon>
        <taxon>Ecdysozoa</taxon>
        <taxon>Arthropoda</taxon>
        <taxon>Hexapoda</taxon>
        <taxon>Insecta</taxon>
        <taxon>Pterygota</taxon>
        <taxon>Neoptera</taxon>
        <taxon>Endopterygota</taxon>
        <taxon>Hymenoptera</taxon>
        <taxon>Apocrita</taxon>
        <taxon>Ichneumonoidea</taxon>
        <taxon>Braconidae</taxon>
        <taxon>Euphorinae</taxon>
        <taxon>Microctonus</taxon>
    </lineage>
</organism>
<dbReference type="Pfam" id="PF20700">
    <property type="entry name" value="Mutator"/>
    <property type="match status" value="1"/>
</dbReference>
<dbReference type="Gene3D" id="3.30.420.10">
    <property type="entry name" value="Ribonuclease H-like superfamily/Ribonuclease H"/>
    <property type="match status" value="1"/>
</dbReference>
<comment type="similarity">
    <text evidence="7">Belongs to the exonuclease superfamily. TREX family.</text>
</comment>
<comment type="caution">
    <text evidence="11">The sequence shown here is derived from an EMBL/GenBank/DDBJ whole genome shotgun (WGS) entry which is preliminary data.</text>
</comment>
<dbReference type="InterPro" id="IPR040393">
    <property type="entry name" value="TREX1/2"/>
</dbReference>
<dbReference type="GO" id="GO:0008296">
    <property type="term" value="F:3'-5'-DNA exonuclease activity"/>
    <property type="evidence" value="ECO:0007669"/>
    <property type="project" value="TreeGrafter"/>
</dbReference>
<keyword evidence="8" id="KW-0175">Coiled coil</keyword>
<protein>
    <recommendedName>
        <fullName evidence="10">Exonuclease domain-containing protein</fullName>
    </recommendedName>
</protein>